<keyword evidence="2 8" id="KW-0963">Cytoplasm</keyword>
<dbReference type="PANTHER" id="PTHR22807:SF30">
    <property type="entry name" value="28S RRNA (CYTOSINE(4447)-C(5))-METHYLTRANSFERASE-RELATED"/>
    <property type="match status" value="1"/>
</dbReference>
<protein>
    <recommendedName>
        <fullName evidence="8">Ribosomal RNA small subunit methyltransferase F</fullName>
        <ecNumber evidence="8">2.1.1.178</ecNumber>
    </recommendedName>
    <alternativeName>
        <fullName evidence="8">16S rRNA m5C1407 methyltransferase</fullName>
    </alternativeName>
    <alternativeName>
        <fullName evidence="8">rRNA (cytosine-C(5)-)-methyltransferase RsmF</fullName>
    </alternativeName>
</protein>
<dbReference type="InterPro" id="IPR023545">
    <property type="entry name" value="rRNA_ssu_MeTfrase_F"/>
</dbReference>
<dbReference type="InterPro" id="IPR029063">
    <property type="entry name" value="SAM-dependent_MTases_sf"/>
</dbReference>
<accession>A0A1M5NHK2</accession>
<dbReference type="GO" id="GO:0070475">
    <property type="term" value="P:rRNA base methylation"/>
    <property type="evidence" value="ECO:0007669"/>
    <property type="project" value="TreeGrafter"/>
</dbReference>
<feature type="binding site" evidence="8 9">
    <location>
        <position position="144"/>
    </location>
    <ligand>
        <name>S-adenosyl-L-methionine</name>
        <dbReference type="ChEBI" id="CHEBI:59789"/>
    </ligand>
</feature>
<dbReference type="GO" id="GO:0009383">
    <property type="term" value="F:rRNA (cytosine-C5-)-methyltransferase activity"/>
    <property type="evidence" value="ECO:0007669"/>
    <property type="project" value="TreeGrafter"/>
</dbReference>
<dbReference type="AlphaFoldDB" id="A0A1M5NHK2"/>
<evidence type="ECO:0000313" key="12">
    <source>
        <dbReference type="Proteomes" id="UP000184268"/>
    </source>
</evidence>
<comment type="subcellular location">
    <subcellularLocation>
        <location evidence="8">Cytoplasm</location>
    </subcellularLocation>
</comment>
<dbReference type="Pfam" id="PF17125">
    <property type="entry name" value="Methyltr_RsmF_N"/>
    <property type="match status" value="1"/>
</dbReference>
<keyword evidence="3 8" id="KW-0698">rRNA processing</keyword>
<dbReference type="InterPro" id="IPR031341">
    <property type="entry name" value="Methyltr_RsmF_N"/>
</dbReference>
<evidence type="ECO:0000256" key="5">
    <source>
        <dbReference type="ARBA" id="ARBA00022679"/>
    </source>
</evidence>
<keyword evidence="5 8" id="KW-0808">Transferase</keyword>
<dbReference type="PROSITE" id="PS01153">
    <property type="entry name" value="NOL1_NOP2_SUN"/>
    <property type="match status" value="1"/>
</dbReference>
<name>A0A1M5NHK2_9GAMM</name>
<evidence type="ECO:0000259" key="10">
    <source>
        <dbReference type="PROSITE" id="PS51686"/>
    </source>
</evidence>
<dbReference type="PANTHER" id="PTHR22807">
    <property type="entry name" value="NOP2 YEAST -RELATED NOL1/NOP2/FMU SUN DOMAIN-CONTAINING"/>
    <property type="match status" value="1"/>
</dbReference>
<evidence type="ECO:0000256" key="1">
    <source>
        <dbReference type="ARBA" id="ARBA00007494"/>
    </source>
</evidence>
<feature type="binding site" evidence="8 9">
    <location>
        <position position="171"/>
    </location>
    <ligand>
        <name>S-adenosyl-L-methionine</name>
        <dbReference type="ChEBI" id="CHEBI:59789"/>
    </ligand>
</feature>
<sequence length="469" mass="51989">MVQFPQEFLERIQAILPAHLNLDDFVRISGEPLRPAIRVNTLKIPVTDFVALMAPKGWRLDPIPWCAEGFWLEREDSEGQLGNTPEHLAGLFYIQEASSMMPPQALFHLCAVPDRVLDVASAPGSKTTQIAARMGNQGLLIANEYSSSRLRGLHANLQRMGVHNTALTHFDGRQLGPVLIEQFDAILLDAPCSGEGTIRKDPDAMKNWSMASIEAIAEVQKGLIESAFAALKPGGVLVYSTCTLLGEENQAVCHHLKQQYPDQVAFESLAELFDGAEQALTEEGFLHIWPQIYDSEGFFVAALRKTGSVQTEISPSRKARFPFVPCPRSLASEVEAYLADTLGLTLPQGGSLMQRDKEIWWFPNGLTELTDKVRFNRLGTKLVEQHKHGFKPQHQAAVTLPLSLSRAVALDREQARHYLMGRDVAMNNPGAKGEVVVYWQDQALGLAKWVGNKLKNSLPRDLVRDNVGK</sequence>
<dbReference type="InterPro" id="IPR001678">
    <property type="entry name" value="MeTrfase_RsmB-F_NOP2_dom"/>
</dbReference>
<dbReference type="GO" id="GO:0005737">
    <property type="term" value="C:cytoplasm"/>
    <property type="evidence" value="ECO:0007669"/>
    <property type="project" value="UniProtKB-SubCell"/>
</dbReference>
<evidence type="ECO:0000313" key="11">
    <source>
        <dbReference type="EMBL" id="SHG89054.1"/>
    </source>
</evidence>
<dbReference type="InterPro" id="IPR018314">
    <property type="entry name" value="RsmB/NOL1/NOP2-like_CS"/>
</dbReference>
<dbReference type="EMBL" id="FQXG01000001">
    <property type="protein sequence ID" value="SHG89054.1"/>
    <property type="molecule type" value="Genomic_DNA"/>
</dbReference>
<dbReference type="Pfam" id="PF01189">
    <property type="entry name" value="Methyltr_RsmB-F"/>
    <property type="match status" value="1"/>
</dbReference>
<reference evidence="12" key="1">
    <citation type="submission" date="2016-11" db="EMBL/GenBank/DDBJ databases">
        <authorList>
            <person name="Varghese N."/>
            <person name="Submissions S."/>
        </authorList>
    </citation>
    <scope>NUCLEOTIDE SEQUENCE [LARGE SCALE GENOMIC DNA]</scope>
    <source>
        <strain evidence="12">DSM 16917</strain>
    </source>
</reference>
<dbReference type="PRINTS" id="PR02008">
    <property type="entry name" value="RCMTFAMILY"/>
</dbReference>
<dbReference type="Gene3D" id="3.10.450.720">
    <property type="match status" value="1"/>
</dbReference>
<dbReference type="InterPro" id="IPR023267">
    <property type="entry name" value="RCMT"/>
</dbReference>
<evidence type="ECO:0000256" key="4">
    <source>
        <dbReference type="ARBA" id="ARBA00022603"/>
    </source>
</evidence>
<feature type="domain" description="SAM-dependent MTase RsmB/NOP-type" evidence="10">
    <location>
        <begin position="25"/>
        <end position="306"/>
    </location>
</feature>
<dbReference type="NCBIfam" id="TIGR00446">
    <property type="entry name" value="nop2p"/>
    <property type="match status" value="1"/>
</dbReference>
<keyword evidence="7 8" id="KW-0694">RNA-binding</keyword>
<dbReference type="GO" id="GO:0003723">
    <property type="term" value="F:RNA binding"/>
    <property type="evidence" value="ECO:0007669"/>
    <property type="project" value="UniProtKB-UniRule"/>
</dbReference>
<proteinExistence type="inferred from homology"/>
<dbReference type="InterPro" id="IPR011023">
    <property type="entry name" value="Nop2p"/>
</dbReference>
<comment type="similarity">
    <text evidence="1 8 9">Belongs to the class I-like SAM-binding methyltransferase superfamily. RsmB/NOP family.</text>
</comment>
<dbReference type="InterPro" id="IPR048457">
    <property type="entry name" value="YebU_pre-PUA_dom"/>
</dbReference>
<dbReference type="Pfam" id="PF21150">
    <property type="entry name" value="YebU_pre-PUA_dom"/>
    <property type="match status" value="1"/>
</dbReference>
<dbReference type="Gene3D" id="3.40.50.150">
    <property type="entry name" value="Vaccinia Virus protein VP39"/>
    <property type="match status" value="1"/>
</dbReference>
<dbReference type="HAMAP" id="MF_01579">
    <property type="entry name" value="16SrRNA_methyltr_F"/>
    <property type="match status" value="1"/>
</dbReference>
<keyword evidence="6 8" id="KW-0949">S-adenosyl-L-methionine</keyword>
<dbReference type="SUPFAM" id="SSF53335">
    <property type="entry name" value="S-adenosyl-L-methionine-dependent methyltransferases"/>
    <property type="match status" value="1"/>
</dbReference>
<gene>
    <name evidence="8" type="primary">rsmF</name>
    <name evidence="11" type="ORF">SAMN02745129_1060</name>
</gene>
<feature type="binding site" evidence="8 9">
    <location>
        <position position="189"/>
    </location>
    <ligand>
        <name>S-adenosyl-L-methionine</name>
        <dbReference type="ChEBI" id="CHEBI:59789"/>
    </ligand>
</feature>
<evidence type="ECO:0000256" key="9">
    <source>
        <dbReference type="PROSITE-ProRule" id="PRU01023"/>
    </source>
</evidence>
<dbReference type="NCBIfam" id="NF008898">
    <property type="entry name" value="PRK11933.1"/>
    <property type="match status" value="1"/>
</dbReference>
<comment type="function">
    <text evidence="8">Specifically methylates the cytosine at position 1407 (m5C1407) of 16S rRNA.</text>
</comment>
<evidence type="ECO:0000256" key="7">
    <source>
        <dbReference type="ARBA" id="ARBA00022884"/>
    </source>
</evidence>
<dbReference type="Proteomes" id="UP000184268">
    <property type="component" value="Unassembled WGS sequence"/>
</dbReference>
<evidence type="ECO:0000256" key="8">
    <source>
        <dbReference type="HAMAP-Rule" id="MF_01579"/>
    </source>
</evidence>
<organism evidence="11 12">
    <name type="scientific">Ferrimonas marina</name>
    <dbReference type="NCBI Taxonomy" id="299255"/>
    <lineage>
        <taxon>Bacteria</taxon>
        <taxon>Pseudomonadati</taxon>
        <taxon>Pseudomonadota</taxon>
        <taxon>Gammaproteobacteria</taxon>
        <taxon>Alteromonadales</taxon>
        <taxon>Ferrimonadaceae</taxon>
        <taxon>Ferrimonas</taxon>
    </lineage>
</organism>
<evidence type="ECO:0000256" key="6">
    <source>
        <dbReference type="ARBA" id="ARBA00022691"/>
    </source>
</evidence>
<keyword evidence="4 8" id="KW-0489">Methyltransferase</keyword>
<dbReference type="CDD" id="cd02440">
    <property type="entry name" value="AdoMet_MTases"/>
    <property type="match status" value="1"/>
</dbReference>
<dbReference type="InterPro" id="IPR049560">
    <property type="entry name" value="MeTrfase_RsmB-F_NOP2_cat"/>
</dbReference>
<dbReference type="OrthoDB" id="9810297at2"/>
<dbReference type="EC" id="2.1.1.178" evidence="8"/>
<feature type="binding site" evidence="8 9">
    <location>
        <begin position="120"/>
        <end position="126"/>
    </location>
    <ligand>
        <name>S-adenosyl-L-methionine</name>
        <dbReference type="ChEBI" id="CHEBI:59789"/>
    </ligand>
</feature>
<dbReference type="STRING" id="299255.SAMN02745129_1060"/>
<dbReference type="InterPro" id="IPR027391">
    <property type="entry name" value="Nol1_Nop2_Fmu_2"/>
</dbReference>
<dbReference type="RefSeq" id="WP_067654765.1">
    <property type="nucleotide sequence ID" value="NZ_FQXG01000001.1"/>
</dbReference>
<dbReference type="PROSITE" id="PS51686">
    <property type="entry name" value="SAM_MT_RSMB_NOP"/>
    <property type="match status" value="1"/>
</dbReference>
<dbReference type="Pfam" id="PF13636">
    <property type="entry name" value="Methyltranf_PUA"/>
    <property type="match status" value="1"/>
</dbReference>
<comment type="catalytic activity">
    <reaction evidence="8">
        <text>cytidine(1407) in 16S rRNA + S-adenosyl-L-methionine = 5-methylcytidine(1407) in 16S rRNA + S-adenosyl-L-homocysteine + H(+)</text>
        <dbReference type="Rhea" id="RHEA:42756"/>
        <dbReference type="Rhea" id="RHEA-COMP:10223"/>
        <dbReference type="Rhea" id="RHEA-COMP:10224"/>
        <dbReference type="ChEBI" id="CHEBI:15378"/>
        <dbReference type="ChEBI" id="CHEBI:57856"/>
        <dbReference type="ChEBI" id="CHEBI:59789"/>
        <dbReference type="ChEBI" id="CHEBI:74483"/>
        <dbReference type="ChEBI" id="CHEBI:82748"/>
        <dbReference type="EC" id="2.1.1.178"/>
    </reaction>
</comment>
<evidence type="ECO:0000256" key="3">
    <source>
        <dbReference type="ARBA" id="ARBA00022552"/>
    </source>
</evidence>
<evidence type="ECO:0000256" key="2">
    <source>
        <dbReference type="ARBA" id="ARBA00022490"/>
    </source>
</evidence>
<keyword evidence="12" id="KW-1185">Reference proteome</keyword>
<feature type="active site" description="Nucleophile" evidence="8 9">
    <location>
        <position position="242"/>
    </location>
</feature>